<evidence type="ECO:0000313" key="4">
    <source>
        <dbReference type="Proteomes" id="UP000187166"/>
    </source>
</evidence>
<proteinExistence type="predicted"/>
<reference evidence="3 4" key="1">
    <citation type="journal article" date="2016" name="Appl. Environ. Microbiol.">
        <title>Function and Phylogeny of Bacterial Butyryl Coenzyme A:Acetate Transferases and Their Diversity in the Proximal Colon of Swine.</title>
        <authorList>
            <person name="Trachsel J."/>
            <person name="Bayles D.O."/>
            <person name="Looft T."/>
            <person name="Levine U.Y."/>
            <person name="Allen H.K."/>
        </authorList>
    </citation>
    <scope>NUCLEOTIDE SEQUENCE [LARGE SCALE GENOMIC DNA]</scope>
    <source>
        <strain evidence="3 4">35-6-1</strain>
    </source>
</reference>
<organism evidence="3 4">
    <name type="scientific">Peptoniphilus porci</name>
    <dbReference type="NCBI Taxonomy" id="2652280"/>
    <lineage>
        <taxon>Bacteria</taxon>
        <taxon>Bacillati</taxon>
        <taxon>Bacillota</taxon>
        <taxon>Tissierellia</taxon>
        <taxon>Tissierellales</taxon>
        <taxon>Peptoniphilaceae</taxon>
        <taxon>Peptoniphilus</taxon>
    </lineage>
</organism>
<name>A0A1U7LZS2_9FIRM</name>
<dbReference type="STRING" id="1465756.BIV18_05030"/>
<accession>A0A1U7LZS2</accession>
<evidence type="ECO:0000256" key="1">
    <source>
        <dbReference type="ARBA" id="ARBA00023002"/>
    </source>
</evidence>
<dbReference type="Gene3D" id="1.20.1260.10">
    <property type="match status" value="1"/>
</dbReference>
<dbReference type="PANTHER" id="PTHR42730">
    <property type="entry name" value="2-OXOGLUTARATE SYNTHASE SUBUNIT KORC"/>
    <property type="match status" value="1"/>
</dbReference>
<dbReference type="InterPro" id="IPR009078">
    <property type="entry name" value="Ferritin-like_SF"/>
</dbReference>
<sequence>MATRNIIAAGFGGQGIMAMGQLITYSGMLENKFVSWLPSYGPEMRGGSANCSVVVSDEPVGSPVISQATDVVVMNEPSLEKFEQYVAPGGNLFINSSLVKKASTRDDVNVFSIPVNDLANELGNAKVANMVMLGAFLQVTNTVKTESVIKAFTKVYGDSKKKLLPINEKAIALGQNSIKEAGCVGGVCQILPEKTNSQVKSSYSRQTAANVELSGTDLENIEYLKTIKKYSAEDDEKIFENEMTIVDEALFIEEESIKFCNKAAEMLKGDDAGKIFASLSKQSEEHISYLKGLKESLKSKDETSFVDKIKAKLTKREEYDWGKVDQEKARLALNVFAIAKDIKNSSIAFYKKAKENTKDKKANKLYDELEYWENFQLEQVTGQYEIYKEEWWADQMFSKM</sequence>
<dbReference type="InterPro" id="IPR052554">
    <property type="entry name" value="2-oxoglutarate_synth_KorC"/>
</dbReference>
<dbReference type="GO" id="GO:0016903">
    <property type="term" value="F:oxidoreductase activity, acting on the aldehyde or oxo group of donors"/>
    <property type="evidence" value="ECO:0007669"/>
    <property type="project" value="InterPro"/>
</dbReference>
<dbReference type="Pfam" id="PF01558">
    <property type="entry name" value="POR"/>
    <property type="match status" value="1"/>
</dbReference>
<dbReference type="Proteomes" id="UP000187166">
    <property type="component" value="Unassembled WGS sequence"/>
</dbReference>
<dbReference type="InterPro" id="IPR002869">
    <property type="entry name" value="Pyrv_flavodox_OxRed_cen"/>
</dbReference>
<dbReference type="CDD" id="cd01045">
    <property type="entry name" value="Ferritin_like_AB"/>
    <property type="match status" value="1"/>
</dbReference>
<dbReference type="eggNOG" id="COG1014">
    <property type="taxonomic scope" value="Bacteria"/>
</dbReference>
<comment type="caution">
    <text evidence="3">The sequence shown here is derived from an EMBL/GenBank/DDBJ whole genome shotgun (WGS) entry which is preliminary data.</text>
</comment>
<evidence type="ECO:0000313" key="3">
    <source>
        <dbReference type="EMBL" id="OLR64921.1"/>
    </source>
</evidence>
<keyword evidence="1" id="KW-0560">Oxidoreductase</keyword>
<dbReference type="InterPro" id="IPR012347">
    <property type="entry name" value="Ferritin-like"/>
</dbReference>
<dbReference type="Gene3D" id="3.40.920.10">
    <property type="entry name" value="Pyruvate-ferredoxin oxidoreductase, PFOR, domain III"/>
    <property type="match status" value="1"/>
</dbReference>
<gene>
    <name evidence="3" type="ORF">BIV18_05030</name>
</gene>
<dbReference type="SUPFAM" id="SSF47240">
    <property type="entry name" value="Ferritin-like"/>
    <property type="match status" value="1"/>
</dbReference>
<dbReference type="AlphaFoldDB" id="A0A1U7LZS2"/>
<dbReference type="EMBL" id="MJIH01000001">
    <property type="protein sequence ID" value="OLR64921.1"/>
    <property type="molecule type" value="Genomic_DNA"/>
</dbReference>
<keyword evidence="4" id="KW-1185">Reference proteome</keyword>
<protein>
    <submittedName>
        <fullName evidence="3">2-oxoglutarate oxidoreductase</fullName>
    </submittedName>
</protein>
<feature type="domain" description="Pyruvate/ketoisovalerate oxidoreductase catalytic" evidence="2">
    <location>
        <begin position="12"/>
        <end position="174"/>
    </location>
</feature>
<dbReference type="InterPro" id="IPR019752">
    <property type="entry name" value="Pyrv/ketoisovalerate_OxRed_cat"/>
</dbReference>
<dbReference type="SUPFAM" id="SSF53323">
    <property type="entry name" value="Pyruvate-ferredoxin oxidoreductase, PFOR, domain III"/>
    <property type="match status" value="1"/>
</dbReference>
<dbReference type="eggNOG" id="COG1633">
    <property type="taxonomic scope" value="Bacteria"/>
</dbReference>
<evidence type="ECO:0000259" key="2">
    <source>
        <dbReference type="Pfam" id="PF01558"/>
    </source>
</evidence>
<dbReference type="PANTHER" id="PTHR42730:SF1">
    <property type="entry name" value="2-OXOGLUTARATE SYNTHASE SUBUNIT KORC"/>
    <property type="match status" value="1"/>
</dbReference>